<gene>
    <name evidence="2" type="ORF">SAMN04488082_106159</name>
</gene>
<feature type="transmembrane region" description="Helical" evidence="1">
    <location>
        <begin position="186"/>
        <end position="206"/>
    </location>
</feature>
<sequence length="287" mass="33098">MEQKSIVRNRLRSKILSFSVSKEDLFKLFQVLEERSNAAADIEVSNYKKLDQTDAVFEENKKTIKDGFSLKPTIISSDGKELWGNYKDIFESPNFPDEIQTIYVNSEIPLKSRYNYNPANSFVLFLDFSKPDLFNLSFLPSQATPNESNISVQGYDATWVHGVFNEFNSFVKKNPSKMTWLHRHSIYDLLIWGFGLPLGFWMAFRLSGILIKTFGSISPFLLNGSYVYVFFASLVIFRLLFHYARWVWPLVEQRSSKNNAIKHQMVLGAITIGLITTVILDLIKIVF</sequence>
<dbReference type="RefSeq" id="WP_143075577.1">
    <property type="nucleotide sequence ID" value="NZ_FORX01000006.1"/>
</dbReference>
<proteinExistence type="predicted"/>
<organism evidence="2 3">
    <name type="scientific">Desulfomicrobium apsheronum</name>
    <dbReference type="NCBI Taxonomy" id="52560"/>
    <lineage>
        <taxon>Bacteria</taxon>
        <taxon>Pseudomonadati</taxon>
        <taxon>Thermodesulfobacteriota</taxon>
        <taxon>Desulfovibrionia</taxon>
        <taxon>Desulfovibrionales</taxon>
        <taxon>Desulfomicrobiaceae</taxon>
        <taxon>Desulfomicrobium</taxon>
    </lineage>
</organism>
<feature type="transmembrane region" description="Helical" evidence="1">
    <location>
        <begin position="265"/>
        <end position="286"/>
    </location>
</feature>
<dbReference type="AlphaFoldDB" id="A0A1I3TYJ7"/>
<reference evidence="3" key="1">
    <citation type="submission" date="2016-10" db="EMBL/GenBank/DDBJ databases">
        <authorList>
            <person name="Varghese N."/>
            <person name="Submissions S."/>
        </authorList>
    </citation>
    <scope>NUCLEOTIDE SEQUENCE [LARGE SCALE GENOMIC DNA]</scope>
    <source>
        <strain evidence="3">DSM 5918</strain>
    </source>
</reference>
<feature type="transmembrane region" description="Helical" evidence="1">
    <location>
        <begin position="226"/>
        <end position="244"/>
    </location>
</feature>
<dbReference type="OrthoDB" id="7806049at2"/>
<protein>
    <submittedName>
        <fullName evidence="2">Uncharacterized protein</fullName>
    </submittedName>
</protein>
<keyword evidence="3" id="KW-1185">Reference proteome</keyword>
<dbReference type="EMBL" id="FORX01000006">
    <property type="protein sequence ID" value="SFJ75760.1"/>
    <property type="molecule type" value="Genomic_DNA"/>
</dbReference>
<evidence type="ECO:0000256" key="1">
    <source>
        <dbReference type="SAM" id="Phobius"/>
    </source>
</evidence>
<keyword evidence="1" id="KW-1133">Transmembrane helix</keyword>
<name>A0A1I3TYJ7_9BACT</name>
<keyword evidence="1" id="KW-0812">Transmembrane</keyword>
<accession>A0A1I3TYJ7</accession>
<keyword evidence="1" id="KW-0472">Membrane</keyword>
<dbReference type="Proteomes" id="UP000198635">
    <property type="component" value="Unassembled WGS sequence"/>
</dbReference>
<evidence type="ECO:0000313" key="3">
    <source>
        <dbReference type="Proteomes" id="UP000198635"/>
    </source>
</evidence>
<evidence type="ECO:0000313" key="2">
    <source>
        <dbReference type="EMBL" id="SFJ75760.1"/>
    </source>
</evidence>